<evidence type="ECO:0000256" key="1">
    <source>
        <dbReference type="SAM" id="MobiDB-lite"/>
    </source>
</evidence>
<protein>
    <submittedName>
        <fullName evidence="2">Uncharacterized protein</fullName>
    </submittedName>
</protein>
<evidence type="ECO:0000313" key="3">
    <source>
        <dbReference type="Proteomes" id="UP001642502"/>
    </source>
</evidence>
<feature type="compositionally biased region" description="Basic and acidic residues" evidence="1">
    <location>
        <begin position="42"/>
        <end position="52"/>
    </location>
</feature>
<organism evidence="2 3">
    <name type="scientific">Sporothrix epigloea</name>
    <dbReference type="NCBI Taxonomy" id="1892477"/>
    <lineage>
        <taxon>Eukaryota</taxon>
        <taxon>Fungi</taxon>
        <taxon>Dikarya</taxon>
        <taxon>Ascomycota</taxon>
        <taxon>Pezizomycotina</taxon>
        <taxon>Sordariomycetes</taxon>
        <taxon>Sordariomycetidae</taxon>
        <taxon>Ophiostomatales</taxon>
        <taxon>Ophiostomataceae</taxon>
        <taxon>Sporothrix</taxon>
    </lineage>
</organism>
<feature type="region of interest" description="Disordered" evidence="1">
    <location>
        <begin position="1"/>
        <end position="106"/>
    </location>
</feature>
<dbReference type="EMBL" id="CAWUON010000060">
    <property type="protein sequence ID" value="CAK7270562.1"/>
    <property type="molecule type" value="Genomic_DNA"/>
</dbReference>
<sequence>MPPKAAAVEDGEAPKIKPMRPAQEDAAKVTKTGKGSGKRGRPKMDPALRKTQDYVPTGRPRGRPPKDPTKQAAPATQKAPPAAGTSAGSSHGRGRLAGSTKKAITSTATAVATVVAALSAARNVAMQRGHRSKAIPEAERSPKEAAVHGVKAPGDEDMDGGAS</sequence>
<dbReference type="Proteomes" id="UP001642502">
    <property type="component" value="Unassembled WGS sequence"/>
</dbReference>
<name>A0ABP0DQS2_9PEZI</name>
<gene>
    <name evidence="2" type="ORF">SEPCBS119000_004152</name>
</gene>
<reference evidence="2 3" key="1">
    <citation type="submission" date="2024-01" db="EMBL/GenBank/DDBJ databases">
        <authorList>
            <person name="Allen C."/>
            <person name="Tagirdzhanova G."/>
        </authorList>
    </citation>
    <scope>NUCLEOTIDE SEQUENCE [LARGE SCALE GENOMIC DNA]</scope>
    <source>
        <strain evidence="2 3">CBS 119000</strain>
    </source>
</reference>
<accession>A0ABP0DQS2</accession>
<keyword evidence="3" id="KW-1185">Reference proteome</keyword>
<feature type="compositionally biased region" description="Low complexity" evidence="1">
    <location>
        <begin position="70"/>
        <end position="90"/>
    </location>
</feature>
<feature type="compositionally biased region" description="Basic and acidic residues" evidence="1">
    <location>
        <begin position="134"/>
        <end position="146"/>
    </location>
</feature>
<proteinExistence type="predicted"/>
<comment type="caution">
    <text evidence="2">The sequence shown here is derived from an EMBL/GenBank/DDBJ whole genome shotgun (WGS) entry which is preliminary data.</text>
</comment>
<feature type="region of interest" description="Disordered" evidence="1">
    <location>
        <begin position="124"/>
        <end position="163"/>
    </location>
</feature>
<feature type="compositionally biased region" description="Low complexity" evidence="1">
    <location>
        <begin position="97"/>
        <end position="106"/>
    </location>
</feature>
<evidence type="ECO:0000313" key="2">
    <source>
        <dbReference type="EMBL" id="CAK7270562.1"/>
    </source>
</evidence>